<feature type="transmembrane region" description="Helical" evidence="9">
    <location>
        <begin position="288"/>
        <end position="311"/>
    </location>
</feature>
<feature type="transmembrane region" description="Helical" evidence="9">
    <location>
        <begin position="98"/>
        <end position="119"/>
    </location>
</feature>
<evidence type="ECO:0000256" key="9">
    <source>
        <dbReference type="SAM" id="Phobius"/>
    </source>
</evidence>
<dbReference type="InterPro" id="IPR017452">
    <property type="entry name" value="GPCR_Rhodpsn_7TM"/>
</dbReference>
<evidence type="ECO:0000256" key="8">
    <source>
        <dbReference type="RuleBase" id="RU000688"/>
    </source>
</evidence>
<dbReference type="PROSITE" id="PS50262">
    <property type="entry name" value="G_PROTEIN_RECEP_F1_2"/>
    <property type="match status" value="1"/>
</dbReference>
<dbReference type="SUPFAM" id="SSF81321">
    <property type="entry name" value="Family A G protein-coupled receptor-like"/>
    <property type="match status" value="1"/>
</dbReference>
<dbReference type="GO" id="GO:0004930">
    <property type="term" value="F:G protein-coupled receptor activity"/>
    <property type="evidence" value="ECO:0007669"/>
    <property type="project" value="UniProtKB-KW"/>
</dbReference>
<dbReference type="PROSITE" id="PS00237">
    <property type="entry name" value="G_PROTEIN_RECEP_F1_1"/>
    <property type="match status" value="1"/>
</dbReference>
<organism evidence="11 12">
    <name type="scientific">Mytilus galloprovincialis</name>
    <name type="common">Mediterranean mussel</name>
    <dbReference type="NCBI Taxonomy" id="29158"/>
    <lineage>
        <taxon>Eukaryota</taxon>
        <taxon>Metazoa</taxon>
        <taxon>Spiralia</taxon>
        <taxon>Lophotrochozoa</taxon>
        <taxon>Mollusca</taxon>
        <taxon>Bivalvia</taxon>
        <taxon>Autobranchia</taxon>
        <taxon>Pteriomorphia</taxon>
        <taxon>Mytilida</taxon>
        <taxon>Mytiloidea</taxon>
        <taxon>Mytilidae</taxon>
        <taxon>Mytilinae</taxon>
        <taxon>Mytilus</taxon>
    </lineage>
</organism>
<dbReference type="InterPro" id="IPR000276">
    <property type="entry name" value="GPCR_Rhodpsn"/>
</dbReference>
<evidence type="ECO:0000313" key="11">
    <source>
        <dbReference type="EMBL" id="VDI17753.1"/>
    </source>
</evidence>
<feature type="transmembrane region" description="Helical" evidence="9">
    <location>
        <begin position="140"/>
        <end position="158"/>
    </location>
</feature>
<protein>
    <submittedName>
        <fullName evidence="11">Blast:Cholecystokinin receptor type A</fullName>
    </submittedName>
</protein>
<evidence type="ECO:0000256" key="2">
    <source>
        <dbReference type="ARBA" id="ARBA00022692"/>
    </source>
</evidence>
<evidence type="ECO:0000256" key="5">
    <source>
        <dbReference type="ARBA" id="ARBA00023136"/>
    </source>
</evidence>
<keyword evidence="4 8" id="KW-0297">G-protein coupled receptor</keyword>
<dbReference type="Gene3D" id="1.20.1070.10">
    <property type="entry name" value="Rhodopsin 7-helix transmembrane proteins"/>
    <property type="match status" value="1"/>
</dbReference>
<evidence type="ECO:0000256" key="3">
    <source>
        <dbReference type="ARBA" id="ARBA00022989"/>
    </source>
</evidence>
<evidence type="ECO:0000256" key="4">
    <source>
        <dbReference type="ARBA" id="ARBA00023040"/>
    </source>
</evidence>
<dbReference type="PANTHER" id="PTHR24243:SF224">
    <property type="entry name" value="G-PROTEIN COUPLED RECEPTOR 19-RELATED"/>
    <property type="match status" value="1"/>
</dbReference>
<dbReference type="Pfam" id="PF00001">
    <property type="entry name" value="7tm_1"/>
    <property type="match status" value="1"/>
</dbReference>
<reference evidence="11" key="1">
    <citation type="submission" date="2018-11" db="EMBL/GenBank/DDBJ databases">
        <authorList>
            <person name="Alioto T."/>
            <person name="Alioto T."/>
        </authorList>
    </citation>
    <scope>NUCLEOTIDE SEQUENCE</scope>
</reference>
<sequence>MNFTETEEDIISRMTDEAILQRIPCIIYIGILSFIGIIGNIHVLILFSRADRKASTYTVFVIALSIVDLVACVVHMPMEILDLTKPYTFYNEVGCRLFRFNNAFLLMSSIFILVCIALERYRRVCNPLKNQMTVLTSKKLCGLCMCLSLIITLPMYFLNGHHIVSLEGNGANATGYMCFINDDFHGTLFLYSYLGFMIIVFIICSTILICAYFSISKVVFSRQANIRDSRKLSEDMRQNISTIGRLDSVQSNISNISNCSKHVELYRNLSAGTMKTLRLSTLRTTRSLIVITGIFIIVFAPYLVLSCVISLDIEFKSGLSNFELTLYQIGIRLLLINNVSNPFVYGFTDDRFKNGIQSVYCRRKQNK</sequence>
<name>A0A8B6DCL0_MYTGA</name>
<feature type="transmembrane region" description="Helical" evidence="9">
    <location>
        <begin position="26"/>
        <end position="47"/>
    </location>
</feature>
<evidence type="ECO:0000313" key="12">
    <source>
        <dbReference type="Proteomes" id="UP000596742"/>
    </source>
</evidence>
<feature type="transmembrane region" description="Helical" evidence="9">
    <location>
        <begin position="59"/>
        <end position="78"/>
    </location>
</feature>
<evidence type="ECO:0000256" key="6">
    <source>
        <dbReference type="ARBA" id="ARBA00023170"/>
    </source>
</evidence>
<dbReference type="OrthoDB" id="6088892at2759"/>
<feature type="transmembrane region" description="Helical" evidence="9">
    <location>
        <begin position="190"/>
        <end position="213"/>
    </location>
</feature>
<dbReference type="PRINTS" id="PR00237">
    <property type="entry name" value="GPCRRHODOPSN"/>
</dbReference>
<comment type="caution">
    <text evidence="11">The sequence shown here is derived from an EMBL/GenBank/DDBJ whole genome shotgun (WGS) entry which is preliminary data.</text>
</comment>
<keyword evidence="12" id="KW-1185">Reference proteome</keyword>
<evidence type="ECO:0000259" key="10">
    <source>
        <dbReference type="PROSITE" id="PS50262"/>
    </source>
</evidence>
<dbReference type="CDD" id="cd00637">
    <property type="entry name" value="7tm_classA_rhodopsin-like"/>
    <property type="match status" value="1"/>
</dbReference>
<comment type="subcellular location">
    <subcellularLocation>
        <location evidence="1">Membrane</location>
        <topology evidence="1">Multi-pass membrane protein</topology>
    </subcellularLocation>
</comment>
<dbReference type="Proteomes" id="UP000596742">
    <property type="component" value="Unassembled WGS sequence"/>
</dbReference>
<keyword evidence="7 8" id="KW-0807">Transducer</keyword>
<comment type="similarity">
    <text evidence="8">Belongs to the G-protein coupled receptor 1 family.</text>
</comment>
<accession>A0A8B6DCL0</accession>
<keyword evidence="6 8" id="KW-0675">Receptor</keyword>
<proteinExistence type="inferred from homology"/>
<keyword evidence="3 9" id="KW-1133">Transmembrane helix</keyword>
<gene>
    <name evidence="11" type="ORF">MGAL_10B094528</name>
</gene>
<evidence type="ECO:0000256" key="1">
    <source>
        <dbReference type="ARBA" id="ARBA00004141"/>
    </source>
</evidence>
<dbReference type="EMBL" id="UYJE01003252">
    <property type="protein sequence ID" value="VDI17753.1"/>
    <property type="molecule type" value="Genomic_DNA"/>
</dbReference>
<dbReference type="AlphaFoldDB" id="A0A8B6DCL0"/>
<feature type="domain" description="G-protein coupled receptors family 1 profile" evidence="10">
    <location>
        <begin position="39"/>
        <end position="345"/>
    </location>
</feature>
<keyword evidence="5 9" id="KW-0472">Membrane</keyword>
<dbReference type="GO" id="GO:0005886">
    <property type="term" value="C:plasma membrane"/>
    <property type="evidence" value="ECO:0007669"/>
    <property type="project" value="TreeGrafter"/>
</dbReference>
<keyword evidence="2 8" id="KW-0812">Transmembrane</keyword>
<evidence type="ECO:0000256" key="7">
    <source>
        <dbReference type="ARBA" id="ARBA00023224"/>
    </source>
</evidence>
<dbReference type="PANTHER" id="PTHR24243">
    <property type="entry name" value="G-PROTEIN COUPLED RECEPTOR"/>
    <property type="match status" value="1"/>
</dbReference>